<protein>
    <submittedName>
        <fullName evidence="1">Uncharacterized protein</fullName>
    </submittedName>
</protein>
<evidence type="ECO:0000313" key="1">
    <source>
        <dbReference type="EMBL" id="KIL62371.1"/>
    </source>
</evidence>
<reference evidence="1 2" key="1">
    <citation type="submission" date="2014-04" db="EMBL/GenBank/DDBJ databases">
        <title>Evolutionary Origins and Diversification of the Mycorrhizal Mutualists.</title>
        <authorList>
            <consortium name="DOE Joint Genome Institute"/>
            <consortium name="Mycorrhizal Genomics Consortium"/>
            <person name="Kohler A."/>
            <person name="Kuo A."/>
            <person name="Nagy L.G."/>
            <person name="Floudas D."/>
            <person name="Copeland A."/>
            <person name="Barry K.W."/>
            <person name="Cichocki N."/>
            <person name="Veneault-Fourrey C."/>
            <person name="LaButti K."/>
            <person name="Lindquist E.A."/>
            <person name="Lipzen A."/>
            <person name="Lundell T."/>
            <person name="Morin E."/>
            <person name="Murat C."/>
            <person name="Riley R."/>
            <person name="Ohm R."/>
            <person name="Sun H."/>
            <person name="Tunlid A."/>
            <person name="Henrissat B."/>
            <person name="Grigoriev I.V."/>
            <person name="Hibbett D.S."/>
            <person name="Martin F."/>
        </authorList>
    </citation>
    <scope>NUCLEOTIDE SEQUENCE [LARGE SCALE GENOMIC DNA]</scope>
    <source>
        <strain evidence="1 2">Koide BX008</strain>
    </source>
</reference>
<accession>A0A0C2WZS1</accession>
<keyword evidence="2" id="KW-1185">Reference proteome</keyword>
<dbReference type="HOGENOM" id="CLU_2412779_0_0_1"/>
<organism evidence="1 2">
    <name type="scientific">Amanita muscaria (strain Koide BX008)</name>
    <dbReference type="NCBI Taxonomy" id="946122"/>
    <lineage>
        <taxon>Eukaryota</taxon>
        <taxon>Fungi</taxon>
        <taxon>Dikarya</taxon>
        <taxon>Basidiomycota</taxon>
        <taxon>Agaricomycotina</taxon>
        <taxon>Agaricomycetes</taxon>
        <taxon>Agaricomycetidae</taxon>
        <taxon>Agaricales</taxon>
        <taxon>Pluteineae</taxon>
        <taxon>Amanitaceae</taxon>
        <taxon>Amanita</taxon>
    </lineage>
</organism>
<gene>
    <name evidence="1" type="ORF">M378DRAFT_791629</name>
</gene>
<evidence type="ECO:0000313" key="2">
    <source>
        <dbReference type="Proteomes" id="UP000054549"/>
    </source>
</evidence>
<proteinExistence type="predicted"/>
<dbReference type="Proteomes" id="UP000054549">
    <property type="component" value="Unassembled WGS sequence"/>
</dbReference>
<dbReference type="InParanoid" id="A0A0C2WZS1"/>
<name>A0A0C2WZS1_AMAMK</name>
<dbReference type="EMBL" id="KN818271">
    <property type="protein sequence ID" value="KIL62371.1"/>
    <property type="molecule type" value="Genomic_DNA"/>
</dbReference>
<dbReference type="AlphaFoldDB" id="A0A0C2WZS1"/>
<sequence length="92" mass="10913">MCILYAAASLKRHTIKTPVKLKGYRSYNALGRYEFEFIRWRYCLRFAAIPRLFSSHGIMYYPLQLLHTRSTSCPVFLFAIQSRTWSHFVSNN</sequence>